<accession>A0A8S4B6M8</accession>
<dbReference type="InterPro" id="IPR007914">
    <property type="entry name" value="UPF0193"/>
</dbReference>
<feature type="region of interest" description="Disordered" evidence="1">
    <location>
        <begin position="1"/>
        <end position="21"/>
    </location>
</feature>
<proteinExistence type="predicted"/>
<sequence>MESSSRSSAANGLWNSPRPQCSKEAQDLLRVIKEESRLTNLKRKEVVRSSEDEAALPRAVVSTEFVQRPPSLRPLRRSAESCQSGNSYEREMFRPGPARDLEKEKRRLQSIFATGKEESRVPKKPPASSQPEASEERDRYQEIMMEIEERKQFLADMAALGQEREYTIIINTQISQRIRELEQLKRKKDPE</sequence>
<feature type="region of interest" description="Disordered" evidence="1">
    <location>
        <begin position="65"/>
        <end position="141"/>
    </location>
</feature>
<dbReference type="OrthoDB" id="189770at2759"/>
<keyword evidence="3" id="KW-1185">Reference proteome</keyword>
<evidence type="ECO:0000313" key="2">
    <source>
        <dbReference type="EMBL" id="CAG5928956.1"/>
    </source>
</evidence>
<dbReference type="Pfam" id="PF05250">
    <property type="entry name" value="UPF0193"/>
    <property type="match status" value="1"/>
</dbReference>
<evidence type="ECO:0000313" key="3">
    <source>
        <dbReference type="Proteomes" id="UP000677803"/>
    </source>
</evidence>
<dbReference type="PANTHER" id="PTHR28348">
    <property type="entry name" value="UPF0193 PROTEIN EVG1"/>
    <property type="match status" value="1"/>
</dbReference>
<protein>
    <submittedName>
        <fullName evidence="2">(Atlantic silverside) hypothetical protein</fullName>
    </submittedName>
</protein>
<evidence type="ECO:0000256" key="1">
    <source>
        <dbReference type="SAM" id="MobiDB-lite"/>
    </source>
</evidence>
<feature type="compositionally biased region" description="Basic and acidic residues" evidence="1">
    <location>
        <begin position="88"/>
        <end position="107"/>
    </location>
</feature>
<reference evidence="2" key="1">
    <citation type="submission" date="2021-05" db="EMBL/GenBank/DDBJ databases">
        <authorList>
            <person name="Tigano A."/>
        </authorList>
    </citation>
    <scope>NUCLEOTIDE SEQUENCE</scope>
</reference>
<dbReference type="AlphaFoldDB" id="A0A8S4B6M8"/>
<gene>
    <name evidence="2" type="ORF">MMEN_LOCUS12596</name>
</gene>
<feature type="compositionally biased region" description="Polar residues" evidence="1">
    <location>
        <begin position="1"/>
        <end position="19"/>
    </location>
</feature>
<dbReference type="EMBL" id="CAJRST010013335">
    <property type="protein sequence ID" value="CAG5928956.1"/>
    <property type="molecule type" value="Genomic_DNA"/>
</dbReference>
<comment type="caution">
    <text evidence="2">The sequence shown here is derived from an EMBL/GenBank/DDBJ whole genome shotgun (WGS) entry which is preliminary data.</text>
</comment>
<dbReference type="PANTHER" id="PTHR28348:SF1">
    <property type="entry name" value="UPF0193 PROTEIN EVG1"/>
    <property type="match status" value="1"/>
</dbReference>
<organism evidence="2 3">
    <name type="scientific">Menidia menidia</name>
    <name type="common">Atlantic silverside</name>
    <dbReference type="NCBI Taxonomy" id="238744"/>
    <lineage>
        <taxon>Eukaryota</taxon>
        <taxon>Metazoa</taxon>
        <taxon>Chordata</taxon>
        <taxon>Craniata</taxon>
        <taxon>Vertebrata</taxon>
        <taxon>Euteleostomi</taxon>
        <taxon>Actinopterygii</taxon>
        <taxon>Neopterygii</taxon>
        <taxon>Teleostei</taxon>
        <taxon>Neoteleostei</taxon>
        <taxon>Acanthomorphata</taxon>
        <taxon>Ovalentaria</taxon>
        <taxon>Atherinomorphae</taxon>
        <taxon>Atheriniformes</taxon>
        <taxon>Atherinopsidae</taxon>
        <taxon>Menidiinae</taxon>
        <taxon>Menidia</taxon>
    </lineage>
</organism>
<dbReference type="Proteomes" id="UP000677803">
    <property type="component" value="Unassembled WGS sequence"/>
</dbReference>
<name>A0A8S4B6M8_9TELE</name>